<feature type="chain" id="PRO_5038361144" evidence="4">
    <location>
        <begin position="28"/>
        <end position="453"/>
    </location>
</feature>
<dbReference type="Proteomes" id="UP000276443">
    <property type="component" value="Unassembled WGS sequence"/>
</dbReference>
<keyword evidence="1 4" id="KW-0732">Signal</keyword>
<feature type="region of interest" description="Disordered" evidence="3">
    <location>
        <begin position="213"/>
        <end position="234"/>
    </location>
</feature>
<evidence type="ECO:0000256" key="4">
    <source>
        <dbReference type="SAM" id="SignalP"/>
    </source>
</evidence>
<feature type="domain" description="M23ase beta-sheet core" evidence="5">
    <location>
        <begin position="333"/>
        <end position="436"/>
    </location>
</feature>
<comment type="caution">
    <text evidence="7">The sequence shown here is derived from an EMBL/GenBank/DDBJ whole genome shotgun (WGS) entry which is preliminary data.</text>
</comment>
<organism evidence="7 8">
    <name type="scientific">Aquisalibacillus elongatus</name>
    <dbReference type="NCBI Taxonomy" id="485577"/>
    <lineage>
        <taxon>Bacteria</taxon>
        <taxon>Bacillati</taxon>
        <taxon>Bacillota</taxon>
        <taxon>Bacilli</taxon>
        <taxon>Bacillales</taxon>
        <taxon>Bacillaceae</taxon>
        <taxon>Aquisalibacillus</taxon>
    </lineage>
</organism>
<evidence type="ECO:0000313" key="7">
    <source>
        <dbReference type="EMBL" id="RPF54374.1"/>
    </source>
</evidence>
<dbReference type="Pfam" id="PF01551">
    <property type="entry name" value="Peptidase_M23"/>
    <property type="match status" value="1"/>
</dbReference>
<gene>
    <name evidence="7" type="ORF">EDC24_1572</name>
</gene>
<dbReference type="InterPro" id="IPR016047">
    <property type="entry name" value="M23ase_b-sheet_dom"/>
</dbReference>
<dbReference type="AlphaFoldDB" id="A0A3N5BA60"/>
<dbReference type="InterPro" id="IPR011055">
    <property type="entry name" value="Dup_hybrid_motif"/>
</dbReference>
<dbReference type="Gene3D" id="6.10.250.3150">
    <property type="match status" value="1"/>
</dbReference>
<dbReference type="Pfam" id="PF24568">
    <property type="entry name" value="CC_PcsB"/>
    <property type="match status" value="1"/>
</dbReference>
<name>A0A3N5BA60_9BACI</name>
<keyword evidence="8" id="KW-1185">Reference proteome</keyword>
<evidence type="ECO:0000259" key="5">
    <source>
        <dbReference type="Pfam" id="PF01551"/>
    </source>
</evidence>
<dbReference type="CDD" id="cd12797">
    <property type="entry name" value="M23_peptidase"/>
    <property type="match status" value="1"/>
</dbReference>
<dbReference type="EMBL" id="RKRF01000008">
    <property type="protein sequence ID" value="RPF54374.1"/>
    <property type="molecule type" value="Genomic_DNA"/>
</dbReference>
<dbReference type="InterPro" id="IPR050570">
    <property type="entry name" value="Cell_wall_metabolism_enzyme"/>
</dbReference>
<feature type="signal peptide" evidence="4">
    <location>
        <begin position="1"/>
        <end position="27"/>
    </location>
</feature>
<sequence length="453" mass="50758">MVKKTLGILSVSAVAIALVFMFNQDEAVEAQSVEEIEKELEKIQEEKNSVNNDLNSIEQDLNEAQSKKSSAEADLQSIKNEISQTESEIRLKELEIKETETKINRLEAQIEELEGEIEDLENQITELEEEIEGAEQRIADREDLLKDRIRSLQRSGGSVKYLEVIMGAEDFGDLVNRTKAVNKIMSQDQKILENHLADKMQLDEDREALEDSKKAVVSKKENVESNKSSVEDKRDQLVAQKQDLDSLVANLDQQREEQRAVLVSLEEQVHELEKLELSAEQEQRQLQKREQSLEQAKQVASGDGFVVPAKGTYGYDGSHFGQRWHPIHQEYRSHNGIDIASARGTPIYAAATGVVYTTHTGCARYSNNCSGGGFGNSIFITHNVDGQEIDTVYAHLSEVYVNEQQVVQAGEMIGRMGSTGDSTGDHLHFEVHPGGREWGNLRPANPLNYIPTP</sequence>
<dbReference type="PANTHER" id="PTHR21666">
    <property type="entry name" value="PEPTIDASE-RELATED"/>
    <property type="match status" value="1"/>
</dbReference>
<evidence type="ECO:0000256" key="3">
    <source>
        <dbReference type="SAM" id="MobiDB-lite"/>
    </source>
</evidence>
<dbReference type="RefSeq" id="WP_124221315.1">
    <property type="nucleotide sequence ID" value="NZ_RKRF01000008.1"/>
</dbReference>
<keyword evidence="7" id="KW-0378">Hydrolase</keyword>
<evidence type="ECO:0000256" key="2">
    <source>
        <dbReference type="SAM" id="Coils"/>
    </source>
</evidence>
<keyword evidence="2" id="KW-0175">Coiled coil</keyword>
<reference evidence="7 8" key="1">
    <citation type="submission" date="2018-11" db="EMBL/GenBank/DDBJ databases">
        <title>Genomic Encyclopedia of Type Strains, Phase IV (KMG-IV): sequencing the most valuable type-strain genomes for metagenomic binning, comparative biology and taxonomic classification.</title>
        <authorList>
            <person name="Goeker M."/>
        </authorList>
    </citation>
    <scope>NUCLEOTIDE SEQUENCE [LARGE SCALE GENOMIC DNA]</scope>
    <source>
        <strain evidence="7 8">DSM 18090</strain>
    </source>
</reference>
<dbReference type="OrthoDB" id="9805070at2"/>
<dbReference type="PANTHER" id="PTHR21666:SF270">
    <property type="entry name" value="MUREIN HYDROLASE ACTIVATOR ENVC"/>
    <property type="match status" value="1"/>
</dbReference>
<evidence type="ECO:0000259" key="6">
    <source>
        <dbReference type="Pfam" id="PF24568"/>
    </source>
</evidence>
<dbReference type="GO" id="GO:0004222">
    <property type="term" value="F:metalloendopeptidase activity"/>
    <property type="evidence" value="ECO:0007669"/>
    <property type="project" value="TreeGrafter"/>
</dbReference>
<dbReference type="SUPFAM" id="SSF51261">
    <property type="entry name" value="Duplicated hybrid motif"/>
    <property type="match status" value="1"/>
</dbReference>
<feature type="coiled-coil region" evidence="2">
    <location>
        <begin position="26"/>
        <end position="144"/>
    </location>
</feature>
<proteinExistence type="predicted"/>
<accession>A0A3N5BA60</accession>
<dbReference type="SUPFAM" id="SSF57997">
    <property type="entry name" value="Tropomyosin"/>
    <property type="match status" value="1"/>
</dbReference>
<dbReference type="InterPro" id="IPR057309">
    <property type="entry name" value="PcsB_CC"/>
</dbReference>
<dbReference type="Gene3D" id="2.70.70.10">
    <property type="entry name" value="Glucose Permease (Domain IIA)"/>
    <property type="match status" value="1"/>
</dbReference>
<protein>
    <submittedName>
        <fullName evidence="7">Murein DD-endopeptidase MepM/ murein hydrolase activator NlpD</fullName>
    </submittedName>
</protein>
<evidence type="ECO:0000256" key="1">
    <source>
        <dbReference type="ARBA" id="ARBA00022729"/>
    </source>
</evidence>
<evidence type="ECO:0000313" key="8">
    <source>
        <dbReference type="Proteomes" id="UP000276443"/>
    </source>
</evidence>
<feature type="domain" description="Peptidoglycan hydrolase PcsB coiled-coil" evidence="6">
    <location>
        <begin position="131"/>
        <end position="204"/>
    </location>
</feature>